<dbReference type="EMBL" id="FYDG01000011">
    <property type="protein sequence ID" value="SNB79682.1"/>
    <property type="molecule type" value="Genomic_DNA"/>
</dbReference>
<gene>
    <name evidence="9" type="ORF">SAMN06265338_11194</name>
</gene>
<dbReference type="Gene3D" id="3.40.50.300">
    <property type="entry name" value="P-loop containing nucleotide triphosphate hydrolases"/>
    <property type="match status" value="1"/>
</dbReference>
<keyword evidence="5" id="KW-0472">Membrane</keyword>
<keyword evidence="3" id="KW-0812">Transmembrane</keyword>
<evidence type="ECO:0000256" key="1">
    <source>
        <dbReference type="ARBA" id="ARBA00004651"/>
    </source>
</evidence>
<feature type="compositionally biased region" description="Low complexity" evidence="7">
    <location>
        <begin position="485"/>
        <end position="500"/>
    </location>
</feature>
<evidence type="ECO:0000256" key="2">
    <source>
        <dbReference type="ARBA" id="ARBA00022475"/>
    </source>
</evidence>
<evidence type="ECO:0000313" key="10">
    <source>
        <dbReference type="Proteomes" id="UP000198418"/>
    </source>
</evidence>
<organism evidence="9 10">
    <name type="scientific">Rhodoblastus acidophilus</name>
    <name type="common">Rhodopseudomonas acidophila</name>
    <dbReference type="NCBI Taxonomy" id="1074"/>
    <lineage>
        <taxon>Bacteria</taxon>
        <taxon>Pseudomonadati</taxon>
        <taxon>Pseudomonadota</taxon>
        <taxon>Alphaproteobacteria</taxon>
        <taxon>Hyphomicrobiales</taxon>
        <taxon>Rhodoblastaceae</taxon>
        <taxon>Rhodoblastus</taxon>
    </lineage>
</organism>
<evidence type="ECO:0000256" key="5">
    <source>
        <dbReference type="ARBA" id="ARBA00023136"/>
    </source>
</evidence>
<feature type="coiled-coil region" evidence="6">
    <location>
        <begin position="368"/>
        <end position="395"/>
    </location>
</feature>
<feature type="region of interest" description="Disordered" evidence="7">
    <location>
        <begin position="560"/>
        <end position="604"/>
    </location>
</feature>
<protein>
    <submittedName>
        <fullName evidence="9">Uncharacterized protein involved in exopolysaccharide biosynthesis</fullName>
    </submittedName>
</protein>
<keyword evidence="6" id="KW-0175">Coiled coil</keyword>
<dbReference type="GO" id="GO:0005886">
    <property type="term" value="C:plasma membrane"/>
    <property type="evidence" value="ECO:0007669"/>
    <property type="project" value="UniProtKB-SubCell"/>
</dbReference>
<dbReference type="PANTHER" id="PTHR32309:SF13">
    <property type="entry name" value="FERRIC ENTEROBACTIN TRANSPORT PROTEIN FEPE"/>
    <property type="match status" value="1"/>
</dbReference>
<dbReference type="InterPro" id="IPR050445">
    <property type="entry name" value="Bact_polysacc_biosynth/exp"/>
</dbReference>
<evidence type="ECO:0000259" key="8">
    <source>
        <dbReference type="Pfam" id="PF02706"/>
    </source>
</evidence>
<dbReference type="InterPro" id="IPR003856">
    <property type="entry name" value="LPS_length_determ_N"/>
</dbReference>
<evidence type="ECO:0000256" key="3">
    <source>
        <dbReference type="ARBA" id="ARBA00022692"/>
    </source>
</evidence>
<feature type="domain" description="Polysaccharide chain length determinant N-terminal" evidence="8">
    <location>
        <begin position="15"/>
        <end position="107"/>
    </location>
</feature>
<accession>A0A212S3C1</accession>
<dbReference type="Pfam" id="PF02706">
    <property type="entry name" value="Wzz"/>
    <property type="match status" value="1"/>
</dbReference>
<feature type="compositionally biased region" description="Low complexity" evidence="7">
    <location>
        <begin position="581"/>
        <end position="604"/>
    </location>
</feature>
<reference evidence="10" key="1">
    <citation type="submission" date="2017-06" db="EMBL/GenBank/DDBJ databases">
        <authorList>
            <person name="Varghese N."/>
            <person name="Submissions S."/>
        </authorList>
    </citation>
    <scope>NUCLEOTIDE SEQUENCE [LARGE SCALE GENOMIC DNA]</scope>
    <source>
        <strain evidence="10">DSM 137</strain>
    </source>
</reference>
<dbReference type="RefSeq" id="WP_088521857.1">
    <property type="nucleotide sequence ID" value="NZ_FYDG01000011.1"/>
</dbReference>
<evidence type="ECO:0000313" key="9">
    <source>
        <dbReference type="EMBL" id="SNB79682.1"/>
    </source>
</evidence>
<keyword evidence="2" id="KW-1003">Cell membrane</keyword>
<evidence type="ECO:0000256" key="7">
    <source>
        <dbReference type="SAM" id="MobiDB-lite"/>
    </source>
</evidence>
<dbReference type="AlphaFoldDB" id="A0A212S3C1"/>
<dbReference type="PANTHER" id="PTHR32309">
    <property type="entry name" value="TYROSINE-PROTEIN KINASE"/>
    <property type="match status" value="1"/>
</dbReference>
<name>A0A212S3C1_RHOAC</name>
<dbReference type="InterPro" id="IPR027417">
    <property type="entry name" value="P-loop_NTPase"/>
</dbReference>
<feature type="region of interest" description="Disordered" evidence="7">
    <location>
        <begin position="485"/>
        <end position="514"/>
    </location>
</feature>
<evidence type="ECO:0000256" key="6">
    <source>
        <dbReference type="SAM" id="Coils"/>
    </source>
</evidence>
<keyword evidence="10" id="KW-1185">Reference proteome</keyword>
<sequence>MSAGIADYDPHGGREDVDLSGILTALARNKGLLLGATAGCAVAAAAFCMVVKPRYLAEARVLIEDQESYFTRADPALREGPQVIDAEAINSQIQLVNSRDLARKAVTMLQLQKQPEFEAASGFGAILSLLGGGLAGEDRLLTSYFDHLTVLSPAKSRILQIEFTARDPDLAARAANTVADVYIDMKQQAKRDEARQAAQSLKPLIADLQRRALDAESKVADFRVANGLFESSENRSLPAQQLGELASKLADARAAQSEALAKAKSLRDLLSRGRLSDAGEIANNDLVRTIAGRRSAAQALLATESRTLLPAHPRIKELQAQLSDIETQLRAAVEKAARGLDNDARVAASRVVNLSALLDEQKRMVGLANGEETKLRELQREAKTLKDQLENESTKYQVALARGTAENTPADARVVSRALAPSAPVFPKVVPITLFGALAGLFFSSFFVIARELSSATPRAPAPAPEPGDSGAGVFGRARARGAAAAAPAASAPPAQAGAKAEAEAPPPAALDAEAPAAPAGGLFARLKQALADFGAPALKLEADEPPETPRQELEQELELEQAPAQPGRQAEPPYDDIWARDPFSASAPAPDAAAAPAPAPVEATVPAPAESTALAAPSPLRRAQPQVSRDLIARIVAAGDAHGVTALFTEASEASPLYALVAARALCREGRAILVQAGADRHLDAALLQGLGVKADAQAEPGQAPAQPGLAQLLAGEASYAEAIFRDGESRLHLLASGGRFDADAEDLRMIIDVLRATYDFVLIAAGADALGLGLARQADAVVVLGQPCAARDALREAFEAVGARRLIVASPDDDGQLAEGAA</sequence>
<dbReference type="GO" id="GO:0004713">
    <property type="term" value="F:protein tyrosine kinase activity"/>
    <property type="evidence" value="ECO:0007669"/>
    <property type="project" value="TreeGrafter"/>
</dbReference>
<comment type="subcellular location">
    <subcellularLocation>
        <location evidence="1">Cell membrane</location>
        <topology evidence="1">Multi-pass membrane protein</topology>
    </subcellularLocation>
</comment>
<evidence type="ECO:0000256" key="4">
    <source>
        <dbReference type="ARBA" id="ARBA00022989"/>
    </source>
</evidence>
<dbReference type="Proteomes" id="UP000198418">
    <property type="component" value="Unassembled WGS sequence"/>
</dbReference>
<proteinExistence type="predicted"/>
<keyword evidence="4" id="KW-1133">Transmembrane helix</keyword>